<dbReference type="EMBL" id="CP058350">
    <property type="protein sequence ID" value="QLF70908.1"/>
    <property type="molecule type" value="Genomic_DNA"/>
</dbReference>
<feature type="region of interest" description="Disordered" evidence="1">
    <location>
        <begin position="199"/>
        <end position="221"/>
    </location>
</feature>
<keyword evidence="3" id="KW-1185">Reference proteome</keyword>
<dbReference type="Pfam" id="PF06059">
    <property type="entry name" value="DUF930"/>
    <property type="match status" value="1"/>
</dbReference>
<feature type="compositionally biased region" description="Acidic residues" evidence="1">
    <location>
        <begin position="94"/>
        <end position="114"/>
    </location>
</feature>
<name>A0ABX6QQS2_9HYPH</name>
<organism evidence="2 3">
    <name type="scientific">Peteryoungia desertarenae</name>
    <dbReference type="NCBI Taxonomy" id="1813451"/>
    <lineage>
        <taxon>Bacteria</taxon>
        <taxon>Pseudomonadati</taxon>
        <taxon>Pseudomonadota</taxon>
        <taxon>Alphaproteobacteria</taxon>
        <taxon>Hyphomicrobiales</taxon>
        <taxon>Rhizobiaceae</taxon>
        <taxon>Peteryoungia</taxon>
    </lineage>
</organism>
<evidence type="ECO:0000313" key="2">
    <source>
        <dbReference type="EMBL" id="QLF70908.1"/>
    </source>
</evidence>
<dbReference type="InterPro" id="IPR009273">
    <property type="entry name" value="DUF930"/>
</dbReference>
<gene>
    <name evidence="2" type="ORF">FE840_015905</name>
</gene>
<evidence type="ECO:0000256" key="1">
    <source>
        <dbReference type="SAM" id="MobiDB-lite"/>
    </source>
</evidence>
<dbReference type="Proteomes" id="UP000308530">
    <property type="component" value="Chromosome"/>
</dbReference>
<accession>A0ABX6QQS2</accession>
<feature type="compositionally biased region" description="Acidic residues" evidence="1">
    <location>
        <begin position="62"/>
        <end position="86"/>
    </location>
</feature>
<feature type="region of interest" description="Disordered" evidence="1">
    <location>
        <begin position="55"/>
        <end position="178"/>
    </location>
</feature>
<sequence>MRARFKTGWKKLGGSIAISLALHGVVALALLVTLSVPEMDQQQEEDVVEVTLVPPPPAPEDTLPEEEPVAEEAPPEEEAAPEEEALEVSPPEEPAVEEAQPEVPLPEEEVEVAEAEQNGAAGAEDGVPFPVLRPVFQFGEEESGPEVSPDGNAPELAQTEEEPAPTEEPLAEPVTPPQDIAALDDGEVVLLPEMLPEPAEADQPAAEAENKTPEPQETVPPLELTEARELFSTTISDNPAAVTAMGDMPRSLRGSELCTTELREQLRNAPTRYVLELLPAYRLESGNQLDVRDAAFKANGQWYNVAFRCTVDDDAMRVLGFALTIGDAIPPSQWQERGFPMN</sequence>
<reference evidence="2 3" key="1">
    <citation type="submission" date="2020-06" db="EMBL/GenBank/DDBJ databases">
        <title>Genome sequence of Rhizobium sp strain ADMK78.</title>
        <authorList>
            <person name="Rahi P."/>
        </authorList>
    </citation>
    <scope>NUCLEOTIDE SEQUENCE [LARGE SCALE GENOMIC DNA]</scope>
    <source>
        <strain evidence="2 3">ADMK78</strain>
    </source>
</reference>
<evidence type="ECO:0000313" key="3">
    <source>
        <dbReference type="Proteomes" id="UP000308530"/>
    </source>
</evidence>
<protein>
    <submittedName>
        <fullName evidence="2">DUF930 domain-containing protein</fullName>
    </submittedName>
</protein>
<dbReference type="RefSeq" id="WP_138286474.1">
    <property type="nucleotide sequence ID" value="NZ_CP058350.1"/>
</dbReference>
<proteinExistence type="predicted"/>